<evidence type="ECO:0000313" key="3">
    <source>
        <dbReference type="Proteomes" id="UP000249890"/>
    </source>
</evidence>
<dbReference type="RefSeq" id="WP_087914986.1">
    <property type="nucleotide sequence ID" value="NZ_CP021780.1"/>
</dbReference>
<dbReference type="OrthoDB" id="2680308at2"/>
<name>A0A2Z2KLU5_9BACL</name>
<dbReference type="Proteomes" id="UP000249890">
    <property type="component" value="Chromosome"/>
</dbReference>
<evidence type="ECO:0000313" key="2">
    <source>
        <dbReference type="EMBL" id="ASA20971.1"/>
    </source>
</evidence>
<organism evidence="2 3">
    <name type="scientific">Paenibacillus donghaensis</name>
    <dbReference type="NCBI Taxonomy" id="414771"/>
    <lineage>
        <taxon>Bacteria</taxon>
        <taxon>Bacillati</taxon>
        <taxon>Bacillota</taxon>
        <taxon>Bacilli</taxon>
        <taxon>Bacillales</taxon>
        <taxon>Paenibacillaceae</taxon>
        <taxon>Paenibacillus</taxon>
    </lineage>
</organism>
<reference evidence="2 3" key="1">
    <citation type="submission" date="2017-06" db="EMBL/GenBank/DDBJ databases">
        <title>Complete genome sequence of Paenibacillus donghaensis KCTC 13049T isolated from East Sea sediment, South Korea.</title>
        <authorList>
            <person name="Jung B.K."/>
            <person name="Hong S.-J."/>
            <person name="Shin J.-H."/>
        </authorList>
    </citation>
    <scope>NUCLEOTIDE SEQUENCE [LARGE SCALE GENOMIC DNA]</scope>
    <source>
        <strain evidence="2 3">KCTC 13049</strain>
    </source>
</reference>
<dbReference type="EMBL" id="CP021780">
    <property type="protein sequence ID" value="ASA20971.1"/>
    <property type="molecule type" value="Genomic_DNA"/>
</dbReference>
<feature type="region of interest" description="Disordered" evidence="1">
    <location>
        <begin position="77"/>
        <end position="99"/>
    </location>
</feature>
<dbReference type="KEGG" id="pdh:B9T62_09340"/>
<sequence>MLDDTPRKLLRIIVQFKYHFKRIPTIQELGRLSGRRPAEIIRGFKVLASEHYIEWEAGKPIETAVVLEMWERNVQLDSGPQDGAQGGRRGGNADYWLYH</sequence>
<proteinExistence type="predicted"/>
<accession>A0A2Z2KLU5</accession>
<keyword evidence="3" id="KW-1185">Reference proteome</keyword>
<gene>
    <name evidence="2" type="ORF">B9T62_09340</name>
</gene>
<protein>
    <submittedName>
        <fullName evidence="2">Uncharacterized protein</fullName>
    </submittedName>
</protein>
<dbReference type="AlphaFoldDB" id="A0A2Z2KLU5"/>
<evidence type="ECO:0000256" key="1">
    <source>
        <dbReference type="SAM" id="MobiDB-lite"/>
    </source>
</evidence>